<dbReference type="HOGENOM" id="CLU_1171224_0_0_1"/>
<proteinExistence type="predicted"/>
<dbReference type="EMBL" id="CH476621">
    <property type="protein sequence ID" value="EDN90969.1"/>
    <property type="molecule type" value="Genomic_DNA"/>
</dbReference>
<keyword evidence="3" id="KW-1185">Reference proteome</keyword>
<feature type="transmembrane region" description="Helical" evidence="1">
    <location>
        <begin position="210"/>
        <end position="229"/>
    </location>
</feature>
<sequence length="237" mass="25818">MYAMKSLVDSLVPDIPTQEGSYLPDAVQVVETLNNCSEIRTASQSVHDPAALKSISVYPRGTQKGDSRGPIPVSMQATEVIVAICIWGVLKVVDLVSSEISQATRAPGTTGLCFAKTLLVGPGQCLHKSIAPIFCQRRNAFRTCLRGPRAEHRAQSGHSSVIKTFHSEDIKDNEEIFDLKPGKVRLHGTESHAVKSVPSLRISLTSRPSIIMFFFFIIPVVVVAAHMPASKSKDLER</sequence>
<dbReference type="KEGG" id="ssl:SS1G_00369"/>
<keyword evidence="1" id="KW-1133">Transmembrane helix</keyword>
<dbReference type="Proteomes" id="UP000001312">
    <property type="component" value="Unassembled WGS sequence"/>
</dbReference>
<keyword evidence="1" id="KW-0472">Membrane</keyword>
<evidence type="ECO:0000313" key="2">
    <source>
        <dbReference type="EMBL" id="EDN90969.1"/>
    </source>
</evidence>
<accession>A7E4Z7</accession>
<organism evidence="2 3">
    <name type="scientific">Sclerotinia sclerotiorum (strain ATCC 18683 / 1980 / Ss-1)</name>
    <name type="common">White mold</name>
    <name type="synonym">Whetzelinia sclerotiorum</name>
    <dbReference type="NCBI Taxonomy" id="665079"/>
    <lineage>
        <taxon>Eukaryota</taxon>
        <taxon>Fungi</taxon>
        <taxon>Dikarya</taxon>
        <taxon>Ascomycota</taxon>
        <taxon>Pezizomycotina</taxon>
        <taxon>Leotiomycetes</taxon>
        <taxon>Helotiales</taxon>
        <taxon>Sclerotiniaceae</taxon>
        <taxon>Sclerotinia</taxon>
    </lineage>
</organism>
<gene>
    <name evidence="2" type="ORF">SS1G_00369</name>
</gene>
<keyword evidence="1" id="KW-0812">Transmembrane</keyword>
<dbReference type="AlphaFoldDB" id="A7E4Z7"/>
<dbReference type="InParanoid" id="A7E4Z7"/>
<evidence type="ECO:0000313" key="3">
    <source>
        <dbReference type="Proteomes" id="UP000001312"/>
    </source>
</evidence>
<protein>
    <submittedName>
        <fullName evidence="2">Uncharacterized protein</fullName>
    </submittedName>
</protein>
<dbReference type="RefSeq" id="XP_001598283.1">
    <property type="nucleotide sequence ID" value="XM_001598233.1"/>
</dbReference>
<reference evidence="3" key="1">
    <citation type="journal article" date="2011" name="PLoS Genet.">
        <title>Genomic analysis of the necrotrophic fungal pathogens Sclerotinia sclerotiorum and Botrytis cinerea.</title>
        <authorList>
            <person name="Amselem J."/>
            <person name="Cuomo C.A."/>
            <person name="van Kan J.A."/>
            <person name="Viaud M."/>
            <person name="Benito E.P."/>
            <person name="Couloux A."/>
            <person name="Coutinho P.M."/>
            <person name="de Vries R.P."/>
            <person name="Dyer P.S."/>
            <person name="Fillinger S."/>
            <person name="Fournier E."/>
            <person name="Gout L."/>
            <person name="Hahn M."/>
            <person name="Kohn L."/>
            <person name="Lapalu N."/>
            <person name="Plummer K.M."/>
            <person name="Pradier J.M."/>
            <person name="Quevillon E."/>
            <person name="Sharon A."/>
            <person name="Simon A."/>
            <person name="ten Have A."/>
            <person name="Tudzynski B."/>
            <person name="Tudzynski P."/>
            <person name="Wincker P."/>
            <person name="Andrew M."/>
            <person name="Anthouard V."/>
            <person name="Beever R.E."/>
            <person name="Beffa R."/>
            <person name="Benoit I."/>
            <person name="Bouzid O."/>
            <person name="Brault B."/>
            <person name="Chen Z."/>
            <person name="Choquer M."/>
            <person name="Collemare J."/>
            <person name="Cotton P."/>
            <person name="Danchin E.G."/>
            <person name="Da Silva C."/>
            <person name="Gautier A."/>
            <person name="Giraud C."/>
            <person name="Giraud T."/>
            <person name="Gonzalez C."/>
            <person name="Grossetete S."/>
            <person name="Guldener U."/>
            <person name="Henrissat B."/>
            <person name="Howlett B.J."/>
            <person name="Kodira C."/>
            <person name="Kretschmer M."/>
            <person name="Lappartient A."/>
            <person name="Leroch M."/>
            <person name="Levis C."/>
            <person name="Mauceli E."/>
            <person name="Neuveglise C."/>
            <person name="Oeser B."/>
            <person name="Pearson M."/>
            <person name="Poulain J."/>
            <person name="Poussereau N."/>
            <person name="Quesneville H."/>
            <person name="Rascle C."/>
            <person name="Schumacher J."/>
            <person name="Segurens B."/>
            <person name="Sexton A."/>
            <person name="Silva E."/>
            <person name="Sirven C."/>
            <person name="Soanes D.M."/>
            <person name="Talbot N.J."/>
            <person name="Templeton M."/>
            <person name="Yandava C."/>
            <person name="Yarden O."/>
            <person name="Zeng Q."/>
            <person name="Rollins J.A."/>
            <person name="Lebrun M.H."/>
            <person name="Dickman M."/>
        </authorList>
    </citation>
    <scope>NUCLEOTIDE SEQUENCE [LARGE SCALE GENOMIC DNA]</scope>
    <source>
        <strain evidence="3">ATCC 18683 / 1980 / Ss-1</strain>
    </source>
</reference>
<name>A7E4Z7_SCLS1</name>
<dbReference type="GeneID" id="5494200"/>
<evidence type="ECO:0000256" key="1">
    <source>
        <dbReference type="SAM" id="Phobius"/>
    </source>
</evidence>